<feature type="domain" description="RAP" evidence="1">
    <location>
        <begin position="327"/>
        <end position="384"/>
    </location>
</feature>
<reference evidence="2 3" key="1">
    <citation type="journal article" date="2012" name="Nucleic Acids Res.">
        <title>Sequencing of the smallest Apicomplexan genome from the human pathogen Babesia microti.</title>
        <authorList>
            <person name="Cornillot E."/>
            <person name="Hadj-Kaddour K."/>
            <person name="Dassouli A."/>
            <person name="Noel B."/>
            <person name="Ranwez V."/>
            <person name="Vacherie B."/>
            <person name="Augagneur Y."/>
            <person name="Bres V."/>
            <person name="Duclos A."/>
            <person name="Randazzo S."/>
            <person name="Carcy B."/>
            <person name="Debierre-Grockiego F."/>
            <person name="Delbecq S."/>
            <person name="Moubri-Menage K."/>
            <person name="Shams-Eldin H."/>
            <person name="Usmani-Brown S."/>
            <person name="Bringaud F."/>
            <person name="Wincker P."/>
            <person name="Vivares C.P."/>
            <person name="Schwarz R.T."/>
            <person name="Schetters T.P."/>
            <person name="Krause P.J."/>
            <person name="Gorenflot A."/>
            <person name="Berry V."/>
            <person name="Barbe V."/>
            <person name="Ben Mamoun C."/>
        </authorList>
    </citation>
    <scope>NUCLEOTIDE SEQUENCE [LARGE SCALE GENOMIC DNA]</scope>
    <source>
        <strain evidence="2 3">RI</strain>
    </source>
</reference>
<sequence>MMIKSFFFCNNFLGLNEQTIWQRLCMKLSPNLYEFNFDRIKSILHSVSRINHFHFAFTNKLVKCILTQSVIDSRSLTQILLDLKALQYLHSNVFNCLVNKHITSATKVDFFDAIMLLHLASHVRVRDLSFINKIIDVIESNGVFEKIMFDTGLVSSVIRSLASLDISHPIFDKFVKSSASLLYKFNPQELSNIAFSIIMQSNSRQMPLHEFIKTESFEIFVMLCKMCHKNLHKMVHIEINQLRTVGWYLFPKQTKSNDDTIQLFSQELNELKDFFNETMQVKLDFKPNPSKLQRTVTKLIGELGLDFAEEYPLGPYLIDLVLPKHRIAIEVNGFSHFYDQTILHTSKTRLKYSIVQRMGWKIAEINHHQWKNINRTDRLRILQRTLKPLLAYN</sequence>
<dbReference type="RefSeq" id="XP_021338499.1">
    <property type="nucleotide sequence ID" value="XM_021481917.1"/>
</dbReference>
<reference evidence="2 3" key="2">
    <citation type="journal article" date="2013" name="PLoS ONE">
        <title>Whole genome mapping and re-organization of the nuclear and mitochondrial genomes of Babesia microti isolates.</title>
        <authorList>
            <person name="Cornillot E."/>
            <person name="Dassouli A."/>
            <person name="Garg A."/>
            <person name="Pachikara N."/>
            <person name="Randazzo S."/>
            <person name="Depoix D."/>
            <person name="Carcy B."/>
            <person name="Delbecq S."/>
            <person name="Frutos R."/>
            <person name="Silva J.C."/>
            <person name="Sutton R."/>
            <person name="Krause P.J."/>
            <person name="Mamoun C.B."/>
        </authorList>
    </citation>
    <scope>NUCLEOTIDE SEQUENCE [LARGE SCALE GENOMIC DNA]</scope>
    <source>
        <strain evidence="2 3">RI</strain>
    </source>
</reference>
<dbReference type="KEGG" id="bmic:BMR1_03g01270"/>
<evidence type="ECO:0000259" key="1">
    <source>
        <dbReference type="PROSITE" id="PS51286"/>
    </source>
</evidence>
<dbReference type="EMBL" id="LN871598">
    <property type="protein sequence ID" value="SJK86328.1"/>
    <property type="molecule type" value="Genomic_DNA"/>
</dbReference>
<organism evidence="2 3">
    <name type="scientific">Babesia microti (strain RI)</name>
    <dbReference type="NCBI Taxonomy" id="1133968"/>
    <lineage>
        <taxon>Eukaryota</taxon>
        <taxon>Sar</taxon>
        <taxon>Alveolata</taxon>
        <taxon>Apicomplexa</taxon>
        <taxon>Aconoidasida</taxon>
        <taxon>Piroplasmida</taxon>
        <taxon>Babesiidae</taxon>
        <taxon>Babesia</taxon>
    </lineage>
</organism>
<dbReference type="InterPro" id="IPR011335">
    <property type="entry name" value="Restrct_endonuc-II-like"/>
</dbReference>
<reference evidence="2 3" key="3">
    <citation type="journal article" date="2016" name="Sci. Rep.">
        <title>Genome-wide diversity and gene expression profiling of Babesia microti isolates identify polymorphic genes that mediate host-pathogen interactions.</title>
        <authorList>
            <person name="Silva J.C."/>
            <person name="Cornillot E."/>
            <person name="McCracken C."/>
            <person name="Usmani-Brown S."/>
            <person name="Dwivedi A."/>
            <person name="Ifeonu O.O."/>
            <person name="Crabtree J."/>
            <person name="Gotia H.T."/>
            <person name="Virji A.Z."/>
            <person name="Reynes C."/>
            <person name="Colinge J."/>
            <person name="Kumar V."/>
            <person name="Lawres L."/>
            <person name="Pazzi J.E."/>
            <person name="Pablo J.V."/>
            <person name="Hung C."/>
            <person name="Brancato J."/>
            <person name="Kumari P."/>
            <person name="Orvis J."/>
            <person name="Tretina K."/>
            <person name="Chibucos M."/>
            <person name="Ott S."/>
            <person name="Sadzewicz L."/>
            <person name="Sengamalay N."/>
            <person name="Shetty A.C."/>
            <person name="Su Q."/>
            <person name="Tallon L."/>
            <person name="Fraser C.M."/>
            <person name="Frutos R."/>
            <person name="Molina D.M."/>
            <person name="Krause P.J."/>
            <person name="Ben Mamoun C."/>
        </authorList>
    </citation>
    <scope>NUCLEOTIDE SEQUENCE [LARGE SCALE GENOMIC DNA]</scope>
    <source>
        <strain evidence="2 3">RI</strain>
    </source>
</reference>
<evidence type="ECO:0000313" key="3">
    <source>
        <dbReference type="Proteomes" id="UP000002899"/>
    </source>
</evidence>
<name>A0A1R4ABF6_BABMR</name>
<dbReference type="SMART" id="SM00952">
    <property type="entry name" value="RAP"/>
    <property type="match status" value="1"/>
</dbReference>
<proteinExistence type="predicted"/>
<accession>A0A1R4ABF6</accession>
<dbReference type="SUPFAM" id="SSF52980">
    <property type="entry name" value="Restriction endonuclease-like"/>
    <property type="match status" value="1"/>
</dbReference>
<dbReference type="AlphaFoldDB" id="A0A1R4ABF6"/>
<dbReference type="Gene3D" id="3.40.960.10">
    <property type="entry name" value="VSR Endonuclease"/>
    <property type="match status" value="1"/>
</dbReference>
<dbReference type="Pfam" id="PF08373">
    <property type="entry name" value="RAP"/>
    <property type="match status" value="1"/>
</dbReference>
<dbReference type="InterPro" id="IPR013584">
    <property type="entry name" value="RAP"/>
</dbReference>
<dbReference type="Proteomes" id="UP000002899">
    <property type="component" value="Chromosome III"/>
</dbReference>
<protein>
    <submittedName>
        <fullName evidence="2">RAP protein, putative</fullName>
    </submittedName>
</protein>
<dbReference type="GO" id="GO:0006281">
    <property type="term" value="P:DNA repair"/>
    <property type="evidence" value="ECO:0007669"/>
    <property type="project" value="UniProtKB-ARBA"/>
</dbReference>
<dbReference type="OrthoDB" id="385235at2759"/>
<dbReference type="GeneID" id="24424888"/>
<dbReference type="PROSITE" id="PS51286">
    <property type="entry name" value="RAP"/>
    <property type="match status" value="1"/>
</dbReference>
<dbReference type="VEuPathDB" id="PiroplasmaDB:BMR1_03g01270"/>
<evidence type="ECO:0000313" key="2">
    <source>
        <dbReference type="EMBL" id="SJK86328.1"/>
    </source>
</evidence>
<keyword evidence="3" id="KW-1185">Reference proteome</keyword>